<keyword evidence="11" id="KW-1185">Reference proteome</keyword>
<accession>A0A512H8B5</accession>
<evidence type="ECO:0000256" key="1">
    <source>
        <dbReference type="ARBA" id="ARBA00022679"/>
    </source>
</evidence>
<feature type="domain" description="ACT" evidence="8">
    <location>
        <begin position="840"/>
        <end position="921"/>
    </location>
</feature>
<dbReference type="CDD" id="cd05401">
    <property type="entry name" value="NT_GlnE_GlnD_like"/>
    <property type="match status" value="1"/>
</dbReference>
<keyword evidence="4 7" id="KW-0378">Hydrolase</keyword>
<proteinExistence type="inferred from homology"/>
<dbReference type="SMART" id="SM00471">
    <property type="entry name" value="HDc"/>
    <property type="match status" value="1"/>
</dbReference>
<name>A0A512H8B5_9PROT</name>
<dbReference type="Gene3D" id="3.30.70.260">
    <property type="match status" value="1"/>
</dbReference>
<dbReference type="EC" id="3.1.4.-" evidence="7"/>
<dbReference type="SUPFAM" id="SSF81301">
    <property type="entry name" value="Nucleotidyltransferase"/>
    <property type="match status" value="1"/>
</dbReference>
<comment type="function">
    <text evidence="7">Modifies, by uridylylation and deuridylylation, the PII regulatory proteins (GlnB and homologs), in response to the nitrogen status of the cell that GlnD senses through the glutamine level. Under low glutamine levels, catalyzes the conversion of the PII proteins and UTP to PII-UMP and PPi, while under higher glutamine levels, GlnD hydrolyzes PII-UMP to PII and UMP (deuridylylation). Thus, controls uridylylation state and activity of the PII proteins, and plays an important role in the regulation of nitrogen metabolism.</text>
</comment>
<dbReference type="Gene3D" id="3.30.460.10">
    <property type="entry name" value="Beta Polymerase, domain 2"/>
    <property type="match status" value="1"/>
</dbReference>
<dbReference type="SUPFAM" id="SSF81593">
    <property type="entry name" value="Nucleotidyltransferase substrate binding subunit/domain"/>
    <property type="match status" value="1"/>
</dbReference>
<evidence type="ECO:0000256" key="7">
    <source>
        <dbReference type="HAMAP-Rule" id="MF_00277"/>
    </source>
</evidence>
<keyword evidence="5 7" id="KW-0460">Magnesium</keyword>
<keyword evidence="2 7" id="KW-0548">Nucleotidyltransferase</keyword>
<dbReference type="HAMAP" id="MF_00277">
    <property type="entry name" value="PII_uridylyl_transf"/>
    <property type="match status" value="1"/>
</dbReference>
<keyword evidence="3" id="KW-0677">Repeat</keyword>
<protein>
    <recommendedName>
        <fullName evidence="7">Bifunctional uridylyltransferase/uridylyl-removing enzyme</fullName>
        <shortName evidence="7">UTase/UR</shortName>
    </recommendedName>
    <alternativeName>
        <fullName evidence="7">Bifunctional [protein-PII] modification enzyme</fullName>
    </alternativeName>
    <alternativeName>
        <fullName evidence="7">Bifunctional nitrogen sensor protein</fullName>
    </alternativeName>
    <domain>
        <recommendedName>
            <fullName evidence="7">[Protein-PII] uridylyltransferase</fullName>
            <shortName evidence="7">PII uridylyltransferase</shortName>
            <shortName evidence="7">UTase</shortName>
            <ecNumber evidence="7">2.7.7.59</ecNumber>
        </recommendedName>
    </domain>
    <domain>
        <recommendedName>
            <fullName evidence="7">[Protein-PII]-UMP uridylyl-removing enzyme</fullName>
            <shortName evidence="7">UR</shortName>
            <ecNumber evidence="7">3.1.4.-</ecNumber>
        </recommendedName>
    </domain>
</protein>
<evidence type="ECO:0000259" key="9">
    <source>
        <dbReference type="PROSITE" id="PS51831"/>
    </source>
</evidence>
<dbReference type="Proteomes" id="UP000321567">
    <property type="component" value="Unassembled WGS sequence"/>
</dbReference>
<dbReference type="CDD" id="cd04899">
    <property type="entry name" value="ACT_ACR-UUR-like_2"/>
    <property type="match status" value="1"/>
</dbReference>
<dbReference type="NCBIfam" id="TIGR01693">
    <property type="entry name" value="UTase_glnD"/>
    <property type="match status" value="1"/>
</dbReference>
<gene>
    <name evidence="7 10" type="primary">glnD</name>
    <name evidence="10" type="ORF">ROR02_18240</name>
</gene>
<sequence length="921" mass="103634">MSRTRIRKPRALIDRKALTVILEDMVASVPDNRDRRARLLPLLRKALADGRAEVKRRFLKERGTGAAAFAENSYLMDQIIRLLFDFVTVHVYPRGNRTTGEQMSVLAVGGYGRGEMSPHSDIDLLFLLPYKSTPLHEQVVEFMLYVLWDLGLKVGHATRSVDECIRQARADTTICTALLEARFLWGNRELPLALRQKFQANVVAGAGADFIDSKLAERDERHARMGDSRYVLEPNIKDGKGGLRDLHTLLWIARFIYGVSEMSELVACGVLTPDAASKFTRARNFLWTVRCHLHYLTNRPEERLTFDVQPEIAARMGYADRNGVRGVERFMKHYFLMAKRVGDLTRIFCAVLENQQKRRPGLSMTSLLARKRNLAGFRVDAGRLAAPAPDTFRKDPLAIMRLFKVALDQNLDIHPDTLRLITESLPLVKTLRQDPAANALFLEILTARNDPETALRQMSEAGVLARFLPEFARVTAQMQFDMYHVYTTDEHTIRAIGLLHRLETGAIKDLMPTAAREVHKILSRRALYVSVLLHDIAKGRGGDHSVLGADIALKLGPRLGLSPEETETVSWLVRHHLLMSRIAFKRDVDDIKTILDFVEIMQSVERLRLLLVLTTVDILAVGPAVWNNWKSSLLRELYMRAEDLITGGFQAEARDKRVADRREQLALALTDWPEAERTAYLERHYPAYWLTFDSLTHIRHARVIQRARETGTVVAVEVIPDTHRCVSEVIIYTEDHPGLFSKIAGAMALAGVTIVDARITTMTDGMALDTFTVQALDGQAIAEPDRIARLTRTVRGVLTGEINLSRALSEQSPRLPERTQALPVRPRVLIDNQASKTHTVVEVNGRDRPGFLHAVTQAMTRVGVQISSARVSTFGERAVDVFYVKDVFGMKVVHRTKLAQIREALEEAIADPAETASPLVG</sequence>
<evidence type="ECO:0000256" key="5">
    <source>
        <dbReference type="ARBA" id="ARBA00022842"/>
    </source>
</evidence>
<dbReference type="SUPFAM" id="SSF81891">
    <property type="entry name" value="Poly A polymerase C-terminal region-like"/>
    <property type="match status" value="1"/>
</dbReference>
<keyword evidence="6 7" id="KW-0511">Multifunctional enzyme</keyword>
<organism evidence="10 11">
    <name type="scientific">Pararhodospirillum oryzae</name>
    <dbReference type="NCBI Taxonomy" id="478448"/>
    <lineage>
        <taxon>Bacteria</taxon>
        <taxon>Pseudomonadati</taxon>
        <taxon>Pseudomonadota</taxon>
        <taxon>Alphaproteobacteria</taxon>
        <taxon>Rhodospirillales</taxon>
        <taxon>Rhodospirillaceae</taxon>
        <taxon>Pararhodospirillum</taxon>
    </lineage>
</organism>
<comment type="similarity">
    <text evidence="7">Belongs to the GlnD family.</text>
</comment>
<dbReference type="GO" id="GO:0008773">
    <property type="term" value="F:[protein-PII] uridylyltransferase activity"/>
    <property type="evidence" value="ECO:0007669"/>
    <property type="project" value="UniProtKB-UniRule"/>
</dbReference>
<dbReference type="InterPro" id="IPR003607">
    <property type="entry name" value="HD/PDEase_dom"/>
</dbReference>
<dbReference type="PROSITE" id="PS51831">
    <property type="entry name" value="HD"/>
    <property type="match status" value="1"/>
</dbReference>
<dbReference type="Pfam" id="PF01966">
    <property type="entry name" value="HD"/>
    <property type="match status" value="1"/>
</dbReference>
<dbReference type="PIRSF" id="PIRSF006288">
    <property type="entry name" value="PII_uridyltransf"/>
    <property type="match status" value="1"/>
</dbReference>
<evidence type="ECO:0000313" key="11">
    <source>
        <dbReference type="Proteomes" id="UP000321567"/>
    </source>
</evidence>
<comment type="activity regulation">
    <text evidence="7">Uridylyltransferase (UTase) activity is inhibited by glutamine, while glutamine activates uridylyl-removing (UR) activity.</text>
</comment>
<dbReference type="InterPro" id="IPR006674">
    <property type="entry name" value="HD_domain"/>
</dbReference>
<reference evidence="10 11" key="1">
    <citation type="submission" date="2019-07" db="EMBL/GenBank/DDBJ databases">
        <title>Whole genome shotgun sequence of Rhodospirillum oryzae NBRC 107573.</title>
        <authorList>
            <person name="Hosoyama A."/>
            <person name="Uohara A."/>
            <person name="Ohji S."/>
            <person name="Ichikawa N."/>
        </authorList>
    </citation>
    <scope>NUCLEOTIDE SEQUENCE [LARGE SCALE GENOMIC DNA]</scope>
    <source>
        <strain evidence="10 11">NBRC 107573</strain>
    </source>
</reference>
<dbReference type="InterPro" id="IPR045865">
    <property type="entry name" value="ACT-like_dom_sf"/>
</dbReference>
<evidence type="ECO:0000259" key="8">
    <source>
        <dbReference type="PROSITE" id="PS51671"/>
    </source>
</evidence>
<dbReference type="InterPro" id="IPR002912">
    <property type="entry name" value="ACT_dom"/>
</dbReference>
<comment type="catalytic activity">
    <reaction evidence="7">
        <text>[protein-PII]-L-tyrosine + UTP = [protein-PII]-uridylyl-L-tyrosine + diphosphate</text>
        <dbReference type="Rhea" id="RHEA:13673"/>
        <dbReference type="Rhea" id="RHEA-COMP:12147"/>
        <dbReference type="Rhea" id="RHEA-COMP:12148"/>
        <dbReference type="ChEBI" id="CHEBI:33019"/>
        <dbReference type="ChEBI" id="CHEBI:46398"/>
        <dbReference type="ChEBI" id="CHEBI:46858"/>
        <dbReference type="ChEBI" id="CHEBI:90602"/>
        <dbReference type="EC" id="2.7.7.59"/>
    </reaction>
</comment>
<dbReference type="PANTHER" id="PTHR47320">
    <property type="entry name" value="BIFUNCTIONAL URIDYLYLTRANSFERASE/URIDYLYL-REMOVING ENZYME"/>
    <property type="match status" value="1"/>
</dbReference>
<dbReference type="AlphaFoldDB" id="A0A512H8B5"/>
<evidence type="ECO:0000256" key="6">
    <source>
        <dbReference type="ARBA" id="ARBA00023268"/>
    </source>
</evidence>
<evidence type="ECO:0000256" key="2">
    <source>
        <dbReference type="ARBA" id="ARBA00022695"/>
    </source>
</evidence>
<comment type="catalytic activity">
    <reaction evidence="7">
        <text>[protein-PII]-uridylyl-L-tyrosine + H2O = [protein-PII]-L-tyrosine + UMP + H(+)</text>
        <dbReference type="Rhea" id="RHEA:48600"/>
        <dbReference type="Rhea" id="RHEA-COMP:12147"/>
        <dbReference type="Rhea" id="RHEA-COMP:12148"/>
        <dbReference type="ChEBI" id="CHEBI:15377"/>
        <dbReference type="ChEBI" id="CHEBI:15378"/>
        <dbReference type="ChEBI" id="CHEBI:46858"/>
        <dbReference type="ChEBI" id="CHEBI:57865"/>
        <dbReference type="ChEBI" id="CHEBI:90602"/>
    </reaction>
</comment>
<dbReference type="PROSITE" id="PS51671">
    <property type="entry name" value="ACT"/>
    <property type="match status" value="2"/>
</dbReference>
<comment type="caution">
    <text evidence="7">Lacks conserved residue(s) required for the propagation of feature annotation.</text>
</comment>
<comment type="caution">
    <text evidence="10">The sequence shown here is derived from an EMBL/GenBank/DDBJ whole genome shotgun (WGS) entry which is preliminary data.</text>
</comment>
<dbReference type="InterPro" id="IPR013546">
    <property type="entry name" value="PII_UdlTrfase/GS_AdlTrfase"/>
</dbReference>
<dbReference type="SUPFAM" id="SSF55021">
    <property type="entry name" value="ACT-like"/>
    <property type="match status" value="2"/>
</dbReference>
<feature type="domain" description="ACT" evidence="8">
    <location>
        <begin position="728"/>
        <end position="805"/>
    </location>
</feature>
<dbReference type="EC" id="2.7.7.59" evidence="7"/>
<dbReference type="OrthoDB" id="9758038at2"/>
<dbReference type="InterPro" id="IPR010043">
    <property type="entry name" value="UTase/UR"/>
</dbReference>
<dbReference type="Pfam" id="PF24931">
    <property type="entry name" value="ACT_ACR9_3rd"/>
    <property type="match status" value="1"/>
</dbReference>
<dbReference type="Gene3D" id="1.10.3090.10">
    <property type="entry name" value="cca-adding enzyme, domain 2"/>
    <property type="match status" value="1"/>
</dbReference>
<dbReference type="InterPro" id="IPR043519">
    <property type="entry name" value="NT_sf"/>
</dbReference>
<keyword evidence="1 7" id="KW-0808">Transferase</keyword>
<evidence type="ECO:0000313" key="10">
    <source>
        <dbReference type="EMBL" id="GEO81693.1"/>
    </source>
</evidence>
<dbReference type="CDD" id="cd00077">
    <property type="entry name" value="HDc"/>
    <property type="match status" value="1"/>
</dbReference>
<comment type="cofactor">
    <cofactor evidence="7">
        <name>Mg(2+)</name>
        <dbReference type="ChEBI" id="CHEBI:18420"/>
    </cofactor>
</comment>
<dbReference type="NCBIfam" id="NF003467">
    <property type="entry name" value="PRK05092.1"/>
    <property type="match status" value="1"/>
</dbReference>
<dbReference type="CDD" id="cd04900">
    <property type="entry name" value="ACT_UUR-like_1"/>
    <property type="match status" value="1"/>
</dbReference>
<dbReference type="Pfam" id="PF08335">
    <property type="entry name" value="GlnD_UR_UTase"/>
    <property type="match status" value="1"/>
</dbReference>
<feature type="region of interest" description="Uridylyltransferase" evidence="7">
    <location>
        <begin position="1"/>
        <end position="371"/>
    </location>
</feature>
<comment type="domain">
    <text evidence="7">Has four distinct domains: an N-terminal nucleotidyltransferase (NT) domain responsible for UTase activity, a central HD domain that encodes UR activity, and two C-terminal ACT domains that seem to have a role in glutamine sensing.</text>
</comment>
<evidence type="ECO:0000256" key="3">
    <source>
        <dbReference type="ARBA" id="ARBA00022737"/>
    </source>
</evidence>
<dbReference type="GO" id="GO:0008081">
    <property type="term" value="F:phosphoric diester hydrolase activity"/>
    <property type="evidence" value="ECO:0007669"/>
    <property type="project" value="UniProtKB-UniRule"/>
</dbReference>
<dbReference type="RefSeq" id="WP_147163723.1">
    <property type="nucleotide sequence ID" value="NZ_BJZO01000045.1"/>
</dbReference>
<feature type="domain" description="HD" evidence="9">
    <location>
        <begin position="488"/>
        <end position="610"/>
    </location>
</feature>
<dbReference type="EMBL" id="BJZO01000045">
    <property type="protein sequence ID" value="GEO81693.1"/>
    <property type="molecule type" value="Genomic_DNA"/>
</dbReference>
<dbReference type="PANTHER" id="PTHR47320:SF1">
    <property type="entry name" value="BIFUNCTIONAL URIDYLYLTRANSFERASE_URIDYLYL-REMOVING ENZYME"/>
    <property type="match status" value="1"/>
</dbReference>
<evidence type="ECO:0000256" key="4">
    <source>
        <dbReference type="ARBA" id="ARBA00022801"/>
    </source>
</evidence>
<dbReference type="GO" id="GO:0006808">
    <property type="term" value="P:regulation of nitrogen utilization"/>
    <property type="evidence" value="ECO:0007669"/>
    <property type="project" value="UniProtKB-UniRule"/>
</dbReference>